<gene>
    <name evidence="1" type="ORF">NWT39_09480</name>
</gene>
<dbReference type="AlphaFoldDB" id="A0A977IBY3"/>
<name>A0A977IBY3_9ARCH</name>
<proteinExistence type="predicted"/>
<protein>
    <submittedName>
        <fullName evidence="1">Uncharacterized protein</fullName>
    </submittedName>
</protein>
<dbReference type="RefSeq" id="WP_158435172.1">
    <property type="nucleotide sequence ID" value="NZ_CP103305.1"/>
</dbReference>
<dbReference type="Proteomes" id="UP001059771">
    <property type="component" value="Chromosome"/>
</dbReference>
<organism evidence="1">
    <name type="scientific">Nitrososphaera viennensis</name>
    <dbReference type="NCBI Taxonomy" id="1034015"/>
    <lineage>
        <taxon>Archaea</taxon>
        <taxon>Nitrososphaerota</taxon>
        <taxon>Nitrososphaeria</taxon>
        <taxon>Nitrososphaerales</taxon>
        <taxon>Nitrososphaeraceae</taxon>
        <taxon>Nitrososphaera</taxon>
    </lineage>
</organism>
<accession>A0A977IBY3</accession>
<evidence type="ECO:0000313" key="1">
    <source>
        <dbReference type="EMBL" id="UVS68128.1"/>
    </source>
</evidence>
<dbReference type="GeneID" id="74947170"/>
<reference evidence="1" key="1">
    <citation type="submission" date="2022-08" db="EMBL/GenBank/DDBJ databases">
        <title>Dynamic responses of ammonia-oxidizing microbial communities induced by reactive oxygen species (ROS) in fluctuating redox aquifers.</title>
        <authorList>
            <person name="Wang P."/>
            <person name="Wang H."/>
        </authorList>
    </citation>
    <scope>NUCLEOTIDE SEQUENCE</scope>
    <source>
        <strain evidence="1">PLX03</strain>
    </source>
</reference>
<dbReference type="EMBL" id="CP103305">
    <property type="protein sequence ID" value="UVS68128.1"/>
    <property type="molecule type" value="Genomic_DNA"/>
</dbReference>
<sequence>MHEEVKVPKSLQAWGDASALSKVNGKPNAGRMLAVDPFADENNLILHF</sequence>